<dbReference type="InterPro" id="IPR010520">
    <property type="entry name" value="FrsA-like"/>
</dbReference>
<comment type="caution">
    <text evidence="2">The sequence shown here is derived from an EMBL/GenBank/DDBJ whole genome shotgun (WGS) entry which is preliminary data.</text>
</comment>
<evidence type="ECO:0000256" key="1">
    <source>
        <dbReference type="ARBA" id="ARBA00022801"/>
    </source>
</evidence>
<dbReference type="PANTHER" id="PTHR22946">
    <property type="entry name" value="DIENELACTONE HYDROLASE DOMAIN-CONTAINING PROTEIN-RELATED"/>
    <property type="match status" value="1"/>
</dbReference>
<dbReference type="Gene3D" id="3.40.50.1820">
    <property type="entry name" value="alpha/beta hydrolase"/>
    <property type="match status" value="1"/>
</dbReference>
<dbReference type="EMBL" id="JAAOZC010000002">
    <property type="protein sequence ID" value="NIJ07310.1"/>
    <property type="molecule type" value="Genomic_DNA"/>
</dbReference>
<organism evidence="2 3">
    <name type="scientific">Sphingomonas vulcanisoli</name>
    <dbReference type="NCBI Taxonomy" id="1658060"/>
    <lineage>
        <taxon>Bacteria</taxon>
        <taxon>Pseudomonadati</taxon>
        <taxon>Pseudomonadota</taxon>
        <taxon>Alphaproteobacteria</taxon>
        <taxon>Sphingomonadales</taxon>
        <taxon>Sphingomonadaceae</taxon>
        <taxon>Sphingomonas</taxon>
    </lineage>
</organism>
<keyword evidence="3" id="KW-1185">Reference proteome</keyword>
<dbReference type="SUPFAM" id="SSF53474">
    <property type="entry name" value="alpha/beta-Hydrolases"/>
    <property type="match status" value="1"/>
</dbReference>
<evidence type="ECO:0000313" key="3">
    <source>
        <dbReference type="Proteomes" id="UP000727456"/>
    </source>
</evidence>
<reference evidence="2 3" key="1">
    <citation type="submission" date="2020-03" db="EMBL/GenBank/DDBJ databases">
        <title>Genomic Encyclopedia of Type Strains, Phase III (KMG-III): the genomes of soil and plant-associated and newly described type strains.</title>
        <authorList>
            <person name="Whitman W."/>
        </authorList>
    </citation>
    <scope>NUCLEOTIDE SEQUENCE [LARGE SCALE GENOMIC DNA]</scope>
    <source>
        <strain evidence="2 3">CECT 8804</strain>
    </source>
</reference>
<evidence type="ECO:0008006" key="4">
    <source>
        <dbReference type="Google" id="ProtNLM"/>
    </source>
</evidence>
<keyword evidence="1" id="KW-0378">Hydrolase</keyword>
<dbReference type="InterPro" id="IPR050261">
    <property type="entry name" value="FrsA_esterase"/>
</dbReference>
<dbReference type="Proteomes" id="UP000727456">
    <property type="component" value="Unassembled WGS sequence"/>
</dbReference>
<protein>
    <recommendedName>
        <fullName evidence="4">Alpha/beta hydrolase</fullName>
    </recommendedName>
</protein>
<name>A0ABX0TRZ5_9SPHN</name>
<dbReference type="InterPro" id="IPR029058">
    <property type="entry name" value="AB_hydrolase_fold"/>
</dbReference>
<dbReference type="PANTHER" id="PTHR22946:SF12">
    <property type="entry name" value="CONIDIAL PIGMENT BIOSYNTHESIS PROTEIN AYG1 (AFU_ORTHOLOGUE AFUA_2G17550)"/>
    <property type="match status" value="1"/>
</dbReference>
<gene>
    <name evidence="2" type="ORF">FHS31_000906</name>
</gene>
<sequence length="384" mass="42495">MMSLSDPRIAAPRTLEELREDTVRRITAGGYPGRGVRPADAQTAMAALTSLDPEDWANVWMATGDRVMDEAEQAATPDAQRTLFQSAFAAYTMGRFPTISTPGKQASYEKAIGAYMRYAELLPQKLEVVRIPFEGKEIIGYFRKPEGAGPFPLMVQCGGLDFWKENVADEALSYLPHGIAVFGMDMPGTGQSPIKADVGSERVFSTVFDWAETRPDIDSTRMFMRGVSWGGHWATRVAIAEQGRLLGAINHGGAVHHFFQPEWQLKALGTREYLLDLFGARANVFGVKTLDEFLEYGPRMSLLIDDQIDRPTAPMLVMNGAKDSQVPIADQLLLLTRGDAKEGWINPNGVHMGFGAGWGPDRTIRDVIAPWLLKKLAQYERDRA</sequence>
<accession>A0ABX0TRZ5</accession>
<dbReference type="Pfam" id="PF06500">
    <property type="entry name" value="FrsA-like"/>
    <property type="match status" value="1"/>
</dbReference>
<evidence type="ECO:0000313" key="2">
    <source>
        <dbReference type="EMBL" id="NIJ07310.1"/>
    </source>
</evidence>
<proteinExistence type="predicted"/>